<accession>K2JQP3</accession>
<dbReference type="SMART" id="SM00860">
    <property type="entry name" value="SMI1_KNR4"/>
    <property type="match status" value="1"/>
</dbReference>
<dbReference type="RefSeq" id="WP_008486729.1">
    <property type="nucleotide sequence ID" value="NZ_AMRI01000040.1"/>
</dbReference>
<dbReference type="SUPFAM" id="SSF160631">
    <property type="entry name" value="SMI1/KNR4-like"/>
    <property type="match status" value="1"/>
</dbReference>
<name>K2JQP3_9GAMM</name>
<dbReference type="EMBL" id="AMRI01000040">
    <property type="protein sequence ID" value="EKE67535.1"/>
    <property type="molecule type" value="Genomic_DNA"/>
</dbReference>
<gene>
    <name evidence="2" type="ORF">B3C1_18522</name>
</gene>
<protein>
    <submittedName>
        <fullName evidence="2">Cell wall assembly/cell proliferation coordinating protein, KNR4</fullName>
    </submittedName>
</protein>
<dbReference type="Proteomes" id="UP000006755">
    <property type="component" value="Unassembled WGS sequence"/>
</dbReference>
<sequence>MRDVSELNIYYQNKVVEKPVPSDSDILSFEKKYGVKLPEDYVSFIQTVNGGAPSLNLYVDDDMEFDVEAFYFLSLEADEEDYYSVIAASQWPTESIGRTVIAIAGDGSGDQLIFDLSLGQEVRLWRHDEEEEPEIIAASFSDFLSKLVEED</sequence>
<reference evidence="2 3" key="1">
    <citation type="journal article" date="2012" name="J. Bacteriol.">
        <title>Genome Sequence of Gallaecimonas xiamenensis Type Strain 3-C-1.</title>
        <authorList>
            <person name="Lai Q."/>
            <person name="Wang L."/>
            <person name="Wang W."/>
            <person name="Shao Z."/>
        </authorList>
    </citation>
    <scope>NUCLEOTIDE SEQUENCE [LARGE SCALE GENOMIC DNA]</scope>
    <source>
        <strain evidence="2 3">3-C-1</strain>
    </source>
</reference>
<evidence type="ECO:0000313" key="2">
    <source>
        <dbReference type="EMBL" id="EKE67535.1"/>
    </source>
</evidence>
<dbReference type="AlphaFoldDB" id="K2JQP3"/>
<comment type="caution">
    <text evidence="2">The sequence shown here is derived from an EMBL/GenBank/DDBJ whole genome shotgun (WGS) entry which is preliminary data.</text>
</comment>
<dbReference type="Gene3D" id="3.40.1580.10">
    <property type="entry name" value="SMI1/KNR4-like"/>
    <property type="match status" value="1"/>
</dbReference>
<evidence type="ECO:0000259" key="1">
    <source>
        <dbReference type="SMART" id="SM00860"/>
    </source>
</evidence>
<dbReference type="InterPro" id="IPR018958">
    <property type="entry name" value="Knr4/Smi1-like_dom"/>
</dbReference>
<feature type="domain" description="Knr4/Smi1-like" evidence="1">
    <location>
        <begin position="19"/>
        <end position="146"/>
    </location>
</feature>
<dbReference type="InterPro" id="IPR037883">
    <property type="entry name" value="Knr4/Smi1-like_sf"/>
</dbReference>
<proteinExistence type="predicted"/>
<evidence type="ECO:0000313" key="3">
    <source>
        <dbReference type="Proteomes" id="UP000006755"/>
    </source>
</evidence>
<keyword evidence="3" id="KW-1185">Reference proteome</keyword>
<dbReference type="Pfam" id="PF09346">
    <property type="entry name" value="SMI1_KNR4"/>
    <property type="match status" value="1"/>
</dbReference>
<organism evidence="2 3">
    <name type="scientific">Gallaecimonas xiamenensis 3-C-1</name>
    <dbReference type="NCBI Taxonomy" id="745411"/>
    <lineage>
        <taxon>Bacteria</taxon>
        <taxon>Pseudomonadati</taxon>
        <taxon>Pseudomonadota</taxon>
        <taxon>Gammaproteobacteria</taxon>
        <taxon>Enterobacterales</taxon>
        <taxon>Gallaecimonadaceae</taxon>
        <taxon>Gallaecimonas</taxon>
    </lineage>
</organism>